<dbReference type="OrthoDB" id="2885067at2"/>
<evidence type="ECO:0000313" key="3">
    <source>
        <dbReference type="Proteomes" id="UP000198553"/>
    </source>
</evidence>
<dbReference type="Gene3D" id="3.30.70.920">
    <property type="match status" value="1"/>
</dbReference>
<dbReference type="GO" id="GO:0005737">
    <property type="term" value="C:cytoplasm"/>
    <property type="evidence" value="ECO:0007669"/>
    <property type="project" value="UniProtKB-SubCell"/>
</dbReference>
<comment type="subcellular location">
    <subcellularLocation>
        <location evidence="1">Cytoplasm</location>
    </subcellularLocation>
</comment>
<accession>A0A1H8EYQ7</accession>
<comment type="subunit">
    <text evidence="1">Interacts with the cytoplasmic NapA precursor.</text>
</comment>
<evidence type="ECO:0000313" key="2">
    <source>
        <dbReference type="EMBL" id="SEN24589.1"/>
    </source>
</evidence>
<dbReference type="EMBL" id="FOBW01000010">
    <property type="protein sequence ID" value="SEN24589.1"/>
    <property type="molecule type" value="Genomic_DNA"/>
</dbReference>
<comment type="function">
    <text evidence="1">Chaperone for NapA, the catalytic subunit of the periplasmic nitrate reductase. It binds directly and specifically to the twin-arginine signal peptide of NapA, preventing premature interaction with the Tat translocase and premature export.</text>
</comment>
<proteinExistence type="inferred from homology"/>
<dbReference type="Proteomes" id="UP000198553">
    <property type="component" value="Unassembled WGS sequence"/>
</dbReference>
<reference evidence="3" key="1">
    <citation type="submission" date="2016-10" db="EMBL/GenBank/DDBJ databases">
        <authorList>
            <person name="Varghese N."/>
            <person name="Submissions S."/>
        </authorList>
    </citation>
    <scope>NUCLEOTIDE SEQUENCE [LARGE SCALE GENOMIC DNA]</scope>
    <source>
        <strain evidence="3">B48,IBRC-M 10115,DSM 25386,CECT 8001</strain>
    </source>
</reference>
<dbReference type="AlphaFoldDB" id="A0A1H8EYQ7"/>
<evidence type="ECO:0000256" key="1">
    <source>
        <dbReference type="HAMAP-Rule" id="MF_02200"/>
    </source>
</evidence>
<comment type="similarity">
    <text evidence="1">Belongs to the NapD family.</text>
</comment>
<name>A0A1H8EYQ7_9BACI</name>
<dbReference type="STRING" id="930146.SAMN05192533_110155"/>
<dbReference type="Pfam" id="PF03927">
    <property type="entry name" value="NapD"/>
    <property type="match status" value="1"/>
</dbReference>
<dbReference type="HAMAP" id="MF_02200">
    <property type="entry name" value="NapD"/>
    <property type="match status" value="1"/>
</dbReference>
<protein>
    <recommendedName>
        <fullName evidence="1">Chaperone NapD</fullName>
    </recommendedName>
    <alternativeName>
        <fullName evidence="1">NapA signal peptide-binding chaperone NapD</fullName>
    </alternativeName>
</protein>
<dbReference type="GO" id="GO:0051224">
    <property type="term" value="P:negative regulation of protein transport"/>
    <property type="evidence" value="ECO:0007669"/>
    <property type="project" value="UniProtKB-UniRule"/>
</dbReference>
<dbReference type="InterPro" id="IPR005623">
    <property type="entry name" value="Chaperone_NapD_NO3_reduct"/>
</dbReference>
<gene>
    <name evidence="1" type="primary">napD</name>
    <name evidence="2" type="ORF">SAMN05192533_110155</name>
</gene>
<dbReference type="GO" id="GO:0005048">
    <property type="term" value="F:signal sequence binding"/>
    <property type="evidence" value="ECO:0007669"/>
    <property type="project" value="UniProtKB-UniRule"/>
</dbReference>
<sequence>MVISGLYIETVPGRAHGAANSVAQINGVEIHHIEENHKIVLTIEAETVDQSYQISDKFKHIDGVLMVCLVYNHFEEDLQFVQAVSNQ</sequence>
<organism evidence="2 3">
    <name type="scientific">Mesobacillus persicus</name>
    <dbReference type="NCBI Taxonomy" id="930146"/>
    <lineage>
        <taxon>Bacteria</taxon>
        <taxon>Bacillati</taxon>
        <taxon>Bacillota</taxon>
        <taxon>Bacilli</taxon>
        <taxon>Bacillales</taxon>
        <taxon>Bacillaceae</taxon>
        <taxon>Mesobacillus</taxon>
    </lineage>
</organism>
<dbReference type="RefSeq" id="WP_090747281.1">
    <property type="nucleotide sequence ID" value="NZ_FOBW01000010.1"/>
</dbReference>
<keyword evidence="3" id="KW-1185">Reference proteome</keyword>
<keyword evidence="1" id="KW-0143">Chaperone</keyword>
<keyword evidence="1" id="KW-0963">Cytoplasm</keyword>